<comment type="similarity">
    <text evidence="2">Belongs to the glycosyl hydrolase 3 family.</text>
</comment>
<dbReference type="Pfam" id="PF00933">
    <property type="entry name" value="Glyco_hydro_3"/>
    <property type="match status" value="1"/>
</dbReference>
<dbReference type="EC" id="3.2.1.52" evidence="3"/>
<dbReference type="Gene3D" id="3.20.20.300">
    <property type="entry name" value="Glycoside hydrolase, family 3, N-terminal domain"/>
    <property type="match status" value="1"/>
</dbReference>
<comment type="catalytic activity">
    <reaction evidence="1">
        <text>Hydrolysis of terminal non-reducing N-acetyl-D-hexosamine residues in N-acetyl-beta-D-hexosaminides.</text>
        <dbReference type="EC" id="3.2.1.52"/>
    </reaction>
</comment>
<dbReference type="AlphaFoldDB" id="A0A6M3HU54"/>
<protein>
    <recommendedName>
        <fullName evidence="3">beta-N-acetylhexosaminidase</fullName>
        <ecNumber evidence="3">3.2.1.52</ecNumber>
    </recommendedName>
</protein>
<evidence type="ECO:0000256" key="4">
    <source>
        <dbReference type="ARBA" id="ARBA00022801"/>
    </source>
</evidence>
<dbReference type="InterPro" id="IPR050226">
    <property type="entry name" value="NagZ_Beta-hexosaminidase"/>
</dbReference>
<dbReference type="Proteomes" id="UP000503320">
    <property type="component" value="Chromosome"/>
</dbReference>
<evidence type="ECO:0000256" key="2">
    <source>
        <dbReference type="ARBA" id="ARBA00005336"/>
    </source>
</evidence>
<dbReference type="PANTHER" id="PTHR30480:SF13">
    <property type="entry name" value="BETA-HEXOSAMINIDASE"/>
    <property type="match status" value="1"/>
</dbReference>
<evidence type="ECO:0000313" key="8">
    <source>
        <dbReference type="Proteomes" id="UP000503320"/>
    </source>
</evidence>
<evidence type="ECO:0000256" key="3">
    <source>
        <dbReference type="ARBA" id="ARBA00012663"/>
    </source>
</evidence>
<dbReference type="SUPFAM" id="SSF51445">
    <property type="entry name" value="(Trans)glycosidases"/>
    <property type="match status" value="1"/>
</dbReference>
<organism evidence="7 8">
    <name type="scientific">Allofrancisella frigidaquae</name>
    <dbReference type="NCBI Taxonomy" id="1085644"/>
    <lineage>
        <taxon>Bacteria</taxon>
        <taxon>Pseudomonadati</taxon>
        <taxon>Pseudomonadota</taxon>
        <taxon>Gammaproteobacteria</taxon>
        <taxon>Thiotrichales</taxon>
        <taxon>Francisellaceae</taxon>
        <taxon>Allofrancisella</taxon>
    </lineage>
</organism>
<dbReference type="InterPro" id="IPR019800">
    <property type="entry name" value="Glyco_hydro_3_AS"/>
</dbReference>
<dbReference type="RefSeq" id="WP_172106670.1">
    <property type="nucleotide sequence ID" value="NZ_CP038017.1"/>
</dbReference>
<keyword evidence="5" id="KW-0326">Glycosidase</keyword>
<dbReference type="GO" id="GO:0005975">
    <property type="term" value="P:carbohydrate metabolic process"/>
    <property type="evidence" value="ECO:0007669"/>
    <property type="project" value="InterPro"/>
</dbReference>
<dbReference type="Gene3D" id="3.40.50.1700">
    <property type="entry name" value="Glycoside hydrolase family 3 C-terminal domain"/>
    <property type="match status" value="1"/>
</dbReference>
<keyword evidence="4 7" id="KW-0378">Hydrolase</keyword>
<reference evidence="7 8" key="1">
    <citation type="submission" date="2019-03" db="EMBL/GenBank/DDBJ databases">
        <title>Complete Genome Sequence of Allofrancisella frigidaquae Strain SYSU 10HL1970 Isolated from Water-Cooling Systems in China.</title>
        <authorList>
            <person name="Ohrman C."/>
            <person name="Uneklint I."/>
            <person name="Sjodin A."/>
        </authorList>
    </citation>
    <scope>NUCLEOTIDE SEQUENCE [LARGE SCALE GENOMIC DNA]</scope>
    <source>
        <strain evidence="7 8">SYSU 10HL1970</strain>
    </source>
</reference>
<dbReference type="PROSITE" id="PS00775">
    <property type="entry name" value="GLYCOSYL_HYDROL_F3"/>
    <property type="match status" value="1"/>
</dbReference>
<dbReference type="InterPro" id="IPR036962">
    <property type="entry name" value="Glyco_hydro_3_N_sf"/>
</dbReference>
<feature type="domain" description="Glycoside hydrolase family 3 N-terminal" evidence="6">
    <location>
        <begin position="3"/>
        <end position="337"/>
    </location>
</feature>
<accession>A0A6M3HU54</accession>
<evidence type="ECO:0000256" key="5">
    <source>
        <dbReference type="ARBA" id="ARBA00023295"/>
    </source>
</evidence>
<dbReference type="InterPro" id="IPR036881">
    <property type="entry name" value="Glyco_hydro_3_C_sf"/>
</dbReference>
<evidence type="ECO:0000313" key="7">
    <source>
        <dbReference type="EMBL" id="QIV94560.1"/>
    </source>
</evidence>
<dbReference type="GO" id="GO:0004563">
    <property type="term" value="F:beta-N-acetylhexosaminidase activity"/>
    <property type="evidence" value="ECO:0007669"/>
    <property type="project" value="UniProtKB-EC"/>
</dbReference>
<dbReference type="InterPro" id="IPR001764">
    <property type="entry name" value="Glyco_hydro_3_N"/>
</dbReference>
<dbReference type="PANTHER" id="PTHR30480">
    <property type="entry name" value="BETA-HEXOSAMINIDASE-RELATED"/>
    <property type="match status" value="1"/>
</dbReference>
<gene>
    <name evidence="7" type="ORF">E3E15_03980</name>
</gene>
<sequence>MSIRTKLGQLFMMDFRYWGEDLNKNPIPFTKANQTICNLFKEYNLGGFILFKENIQNNRQTISLLRDLQGGNRIPLFFATDQEGGRVHRLIQGTSGCGNMAIAATNNPKNSYQMSKILGDELHSLGININFAPVIDVNSNKSNPVIGVRSYSDNPKTVIKYARESIKGLSDANIINCVKHFPGHGDTAVDSHVGNVILNKNLDELEKIELYPFRELVKEYDMVMSAHISVPNIDDTKHISISNNQEIYIPATLSHKVITKLLKEEIGFTGLVITDAMDMKAITTHFDPVQATKLAILAGVDIVLMPTRVWCEQDIYKLKKLFVELENEYISNKSFAKAVDIAYDKIIKFKDTKISQNSTLIMPFEKQLKLAEKIVGSIEHQNIAYEISKQSTTIVKNNGLIPYDLKDQDTILIIDFDSERLKDFYECLSQLLKRKNLQAKIMIKNINDDDLPEDINLADIVILVSENLKQYNQKYSYLTSLASKKTINIAAIKPYDINYIDNIENYVCIYGATSIDQTNYTKVSLKINIMSALENIFDTNLKLESVLPITLY</sequence>
<dbReference type="GO" id="GO:0009254">
    <property type="term" value="P:peptidoglycan turnover"/>
    <property type="evidence" value="ECO:0007669"/>
    <property type="project" value="TreeGrafter"/>
</dbReference>
<evidence type="ECO:0000259" key="6">
    <source>
        <dbReference type="Pfam" id="PF00933"/>
    </source>
</evidence>
<name>A0A6M3HU54_9GAMM</name>
<evidence type="ECO:0000256" key="1">
    <source>
        <dbReference type="ARBA" id="ARBA00001231"/>
    </source>
</evidence>
<dbReference type="EMBL" id="CP038017">
    <property type="protein sequence ID" value="QIV94560.1"/>
    <property type="molecule type" value="Genomic_DNA"/>
</dbReference>
<dbReference type="KEGG" id="afri:E3E15_03980"/>
<keyword evidence="8" id="KW-1185">Reference proteome</keyword>
<dbReference type="InterPro" id="IPR017853">
    <property type="entry name" value="GH"/>
</dbReference>
<proteinExistence type="inferred from homology"/>